<evidence type="ECO:0000259" key="8">
    <source>
        <dbReference type="Pfam" id="PF01757"/>
    </source>
</evidence>
<keyword evidence="5 7" id="KW-1133">Transmembrane helix</keyword>
<accession>A0ABY4R1K1</accession>
<comment type="subcellular location">
    <subcellularLocation>
        <location evidence="1">Cell membrane</location>
        <topology evidence="1">Multi-pass membrane protein</topology>
    </subcellularLocation>
</comment>
<feature type="transmembrane region" description="Helical" evidence="7">
    <location>
        <begin position="38"/>
        <end position="56"/>
    </location>
</feature>
<reference evidence="9" key="1">
    <citation type="journal article" date="2018" name="Int. J. Syst. Evol. Microbiol.">
        <title>Jatrophihabitans telluris sp. nov., isolated from sediment soil of lava forest wetlands and the emended description of the genus Jatrophihabitans.</title>
        <authorList>
            <person name="Lee K.C."/>
            <person name="Suh M.K."/>
            <person name="Eom M.K."/>
            <person name="Kim K.K."/>
            <person name="Kim J.S."/>
            <person name="Kim D.S."/>
            <person name="Ko S.H."/>
            <person name="Shin Y.K."/>
            <person name="Lee J.S."/>
        </authorList>
    </citation>
    <scope>NUCLEOTIDE SEQUENCE</scope>
    <source>
        <strain evidence="9">N237</strain>
    </source>
</reference>
<keyword evidence="10" id="KW-1185">Reference proteome</keyword>
<gene>
    <name evidence="9" type="ORF">M6D93_05120</name>
</gene>
<feature type="transmembrane region" description="Helical" evidence="7">
    <location>
        <begin position="358"/>
        <end position="379"/>
    </location>
</feature>
<dbReference type="RefSeq" id="WP_249773283.1">
    <property type="nucleotide sequence ID" value="NZ_CP097332.1"/>
</dbReference>
<feature type="transmembrane region" description="Helical" evidence="7">
    <location>
        <begin position="275"/>
        <end position="292"/>
    </location>
</feature>
<feature type="transmembrane region" description="Helical" evidence="7">
    <location>
        <begin position="211"/>
        <end position="230"/>
    </location>
</feature>
<dbReference type="Proteomes" id="UP001056336">
    <property type="component" value="Chromosome"/>
</dbReference>
<dbReference type="EMBL" id="CP097332">
    <property type="protein sequence ID" value="UQX89387.1"/>
    <property type="molecule type" value="Genomic_DNA"/>
</dbReference>
<dbReference type="InterPro" id="IPR002656">
    <property type="entry name" value="Acyl_transf_3_dom"/>
</dbReference>
<sequence>MTEPVINVRQVVAPLIADAGAVVLVEPVRRERARWMDVLRGSAIILVVLWHSAAILRLDDYVVPDWLIRFNELFASYRMPVLMFLSGTLLARSLSKPLPVYAVGKARRILWPFLLWGLLNYAIHSHAVPIYEKVNWTTPYLWFLLYLLIFYAFAPLLRLLPTTLIVLVTFLVTEVPGLTEDERRFYFLAGFFFLGRLLSERRPLFERIISGRWVWGLAGVVIPFSIVFALVGPWRYYAVLAPFSVAGLLLFIKIARLPMVEQRTGALQFVGRDSIVYYCSHFPILTAVIYLAGKANLAVGLIVPIGFVLALGVGTLLAVGARSALLSWPFVAPFGAHATPRLAILDHPLLTHRSTRPALAIVQFGVSALALTVMIAFGARFL</sequence>
<feature type="transmembrane region" description="Helical" evidence="7">
    <location>
        <begin position="236"/>
        <end position="255"/>
    </location>
</feature>
<evidence type="ECO:0000313" key="10">
    <source>
        <dbReference type="Proteomes" id="UP001056336"/>
    </source>
</evidence>
<keyword evidence="3" id="KW-1003">Cell membrane</keyword>
<protein>
    <submittedName>
        <fullName evidence="9">Acyltransferase</fullName>
    </submittedName>
</protein>
<feature type="domain" description="Acyltransferase 3" evidence="8">
    <location>
        <begin position="35"/>
        <end position="318"/>
    </location>
</feature>
<feature type="transmembrane region" description="Helical" evidence="7">
    <location>
        <begin position="159"/>
        <end position="178"/>
    </location>
</feature>
<name>A0ABY4R1K1_9ACTN</name>
<keyword evidence="9" id="KW-0808">Transferase</keyword>
<evidence type="ECO:0000313" key="9">
    <source>
        <dbReference type="EMBL" id="UQX89387.1"/>
    </source>
</evidence>
<reference evidence="9" key="2">
    <citation type="submission" date="2022-05" db="EMBL/GenBank/DDBJ databases">
        <authorList>
            <person name="Kim J.-S."/>
            <person name="Lee K."/>
            <person name="Suh M."/>
            <person name="Eom M."/>
            <person name="Kim J.-S."/>
            <person name="Kim D.-S."/>
            <person name="Ko S.-H."/>
            <person name="Shin Y."/>
            <person name="Lee J.-S."/>
        </authorList>
    </citation>
    <scope>NUCLEOTIDE SEQUENCE</scope>
    <source>
        <strain evidence="9">N237</strain>
    </source>
</reference>
<feature type="transmembrane region" description="Helical" evidence="7">
    <location>
        <begin position="106"/>
        <end position="124"/>
    </location>
</feature>
<keyword evidence="4 7" id="KW-0812">Transmembrane</keyword>
<organism evidence="9 10">
    <name type="scientific">Jatrophihabitans telluris</name>
    <dbReference type="NCBI Taxonomy" id="2038343"/>
    <lineage>
        <taxon>Bacteria</taxon>
        <taxon>Bacillati</taxon>
        <taxon>Actinomycetota</taxon>
        <taxon>Actinomycetes</taxon>
        <taxon>Jatrophihabitantales</taxon>
        <taxon>Jatrophihabitantaceae</taxon>
        <taxon>Jatrophihabitans</taxon>
    </lineage>
</organism>
<proteinExistence type="inferred from homology"/>
<dbReference type="PANTHER" id="PTHR40074">
    <property type="entry name" value="O-ACETYLTRANSFERASE WECH"/>
    <property type="match status" value="1"/>
</dbReference>
<dbReference type="PANTHER" id="PTHR40074:SF2">
    <property type="entry name" value="O-ACETYLTRANSFERASE WECH"/>
    <property type="match status" value="1"/>
</dbReference>
<evidence type="ECO:0000256" key="4">
    <source>
        <dbReference type="ARBA" id="ARBA00022692"/>
    </source>
</evidence>
<feature type="transmembrane region" description="Helical" evidence="7">
    <location>
        <begin position="76"/>
        <end position="94"/>
    </location>
</feature>
<comment type="similarity">
    <text evidence="2">Belongs to the acyltransferase 3 family.</text>
</comment>
<feature type="transmembrane region" description="Helical" evidence="7">
    <location>
        <begin position="298"/>
        <end position="319"/>
    </location>
</feature>
<dbReference type="Pfam" id="PF01757">
    <property type="entry name" value="Acyl_transf_3"/>
    <property type="match status" value="1"/>
</dbReference>
<dbReference type="GO" id="GO:0016746">
    <property type="term" value="F:acyltransferase activity"/>
    <property type="evidence" value="ECO:0007669"/>
    <property type="project" value="UniProtKB-KW"/>
</dbReference>
<keyword evidence="6 7" id="KW-0472">Membrane</keyword>
<evidence type="ECO:0000256" key="2">
    <source>
        <dbReference type="ARBA" id="ARBA00007400"/>
    </source>
</evidence>
<evidence type="ECO:0000256" key="1">
    <source>
        <dbReference type="ARBA" id="ARBA00004651"/>
    </source>
</evidence>
<keyword evidence="9" id="KW-0012">Acyltransferase</keyword>
<feature type="transmembrane region" description="Helical" evidence="7">
    <location>
        <begin position="184"/>
        <end position="199"/>
    </location>
</feature>
<evidence type="ECO:0000256" key="5">
    <source>
        <dbReference type="ARBA" id="ARBA00022989"/>
    </source>
</evidence>
<evidence type="ECO:0000256" key="7">
    <source>
        <dbReference type="SAM" id="Phobius"/>
    </source>
</evidence>
<evidence type="ECO:0000256" key="3">
    <source>
        <dbReference type="ARBA" id="ARBA00022475"/>
    </source>
</evidence>
<evidence type="ECO:0000256" key="6">
    <source>
        <dbReference type="ARBA" id="ARBA00023136"/>
    </source>
</evidence>